<dbReference type="Pfam" id="PF03734">
    <property type="entry name" value="YkuD"/>
    <property type="match status" value="1"/>
</dbReference>
<organism evidence="3">
    <name type="scientific">Streptomyces sp. NBC_00060</name>
    <dbReference type="NCBI Taxonomy" id="2975636"/>
    <lineage>
        <taxon>Bacteria</taxon>
        <taxon>Bacillati</taxon>
        <taxon>Actinomycetota</taxon>
        <taxon>Actinomycetes</taxon>
        <taxon>Kitasatosporales</taxon>
        <taxon>Streptomycetaceae</taxon>
        <taxon>Streptomyces</taxon>
    </lineage>
</organism>
<dbReference type="InterPro" id="IPR005490">
    <property type="entry name" value="LD_TPept_cat_dom"/>
</dbReference>
<name>A0AAU2GV91_9ACTN</name>
<evidence type="ECO:0000313" key="3">
    <source>
        <dbReference type="EMBL" id="WTU38978.1"/>
    </source>
</evidence>
<feature type="signal peptide" evidence="1">
    <location>
        <begin position="1"/>
        <end position="30"/>
    </location>
</feature>
<proteinExistence type="predicted"/>
<dbReference type="AlphaFoldDB" id="A0AAU2GV91"/>
<feature type="domain" description="L,D-TPase catalytic" evidence="2">
    <location>
        <begin position="93"/>
        <end position="203"/>
    </location>
</feature>
<evidence type="ECO:0000259" key="2">
    <source>
        <dbReference type="Pfam" id="PF03734"/>
    </source>
</evidence>
<protein>
    <recommendedName>
        <fullName evidence="2">L,D-TPase catalytic domain-containing protein</fullName>
    </recommendedName>
</protein>
<accession>A0AAU2GV91</accession>
<keyword evidence="1" id="KW-0732">Signal</keyword>
<sequence length="217" mass="23485">MTTVRGKSKFAYGAVVAMAVTGIGVLPAHAAPTPAKAPQQQSAVPTTNATTKAAASRSYTYLSFKINRKDTSNSRLSLVYVQVINPDKVRTYTVKTWRAGSGTGSTNSCLKNRGVLPSGDYKIRSFEAHKDGGPHGIHGLAWYVGEHTCKPHGTNRDALFVHSEMLPNGKPGRSEPYRWDGNSDYKSNGCIKLKPSDARDLAGFRSTYPHPGKLYVS</sequence>
<gene>
    <name evidence="3" type="ORF">OHV25_04995</name>
</gene>
<reference evidence="3" key="1">
    <citation type="submission" date="2022-10" db="EMBL/GenBank/DDBJ databases">
        <title>The complete genomes of actinobacterial strains from the NBC collection.</title>
        <authorList>
            <person name="Joergensen T.S."/>
            <person name="Alvarez Arevalo M."/>
            <person name="Sterndorff E.B."/>
            <person name="Faurdal D."/>
            <person name="Vuksanovic O."/>
            <person name="Mourched A.-S."/>
            <person name="Charusanti P."/>
            <person name="Shaw S."/>
            <person name="Blin K."/>
            <person name="Weber T."/>
        </authorList>
    </citation>
    <scope>NUCLEOTIDE SEQUENCE</scope>
    <source>
        <strain evidence="3">NBC_00060</strain>
    </source>
</reference>
<dbReference type="GO" id="GO:0016740">
    <property type="term" value="F:transferase activity"/>
    <property type="evidence" value="ECO:0007669"/>
    <property type="project" value="InterPro"/>
</dbReference>
<feature type="chain" id="PRO_5043759960" description="L,D-TPase catalytic domain-containing protein" evidence="1">
    <location>
        <begin position="31"/>
        <end position="217"/>
    </location>
</feature>
<dbReference type="EMBL" id="CP108253">
    <property type="protein sequence ID" value="WTU38978.1"/>
    <property type="molecule type" value="Genomic_DNA"/>
</dbReference>
<evidence type="ECO:0000256" key="1">
    <source>
        <dbReference type="SAM" id="SignalP"/>
    </source>
</evidence>